<dbReference type="Proteomes" id="UP000249061">
    <property type="component" value="Unassembled WGS sequence"/>
</dbReference>
<organism evidence="5 6">
    <name type="scientific">Archangium gephyra</name>
    <dbReference type="NCBI Taxonomy" id="48"/>
    <lineage>
        <taxon>Bacteria</taxon>
        <taxon>Pseudomonadati</taxon>
        <taxon>Myxococcota</taxon>
        <taxon>Myxococcia</taxon>
        <taxon>Myxococcales</taxon>
        <taxon>Cystobacterineae</taxon>
        <taxon>Archangiaceae</taxon>
        <taxon>Archangium</taxon>
    </lineage>
</organism>
<dbReference type="SUPFAM" id="SSF143555">
    <property type="entry name" value="FwdE-like"/>
    <property type="match status" value="1"/>
</dbReference>
<keyword evidence="2" id="KW-0342">GTP-binding</keyword>
<dbReference type="Pfam" id="PF00174">
    <property type="entry name" value="Oxidored_molyb"/>
    <property type="match status" value="1"/>
</dbReference>
<evidence type="ECO:0000256" key="1">
    <source>
        <dbReference type="ARBA" id="ARBA00022741"/>
    </source>
</evidence>
<dbReference type="AlphaFoldDB" id="A0A2W5T5M8"/>
<evidence type="ECO:0000256" key="2">
    <source>
        <dbReference type="ARBA" id="ARBA00023134"/>
    </source>
</evidence>
<evidence type="ECO:0000256" key="3">
    <source>
        <dbReference type="SAM" id="SignalP"/>
    </source>
</evidence>
<gene>
    <name evidence="5" type="ORF">DI536_27120</name>
</gene>
<dbReference type="Gene3D" id="3.90.420.10">
    <property type="entry name" value="Oxidoreductase, molybdopterin-binding domain"/>
    <property type="match status" value="1"/>
</dbReference>
<dbReference type="SMART" id="SM00347">
    <property type="entry name" value="HTH_MARR"/>
    <property type="match status" value="1"/>
</dbReference>
<dbReference type="InterPro" id="IPR003814">
    <property type="entry name" value="FmdEsu_dom"/>
</dbReference>
<evidence type="ECO:0000259" key="4">
    <source>
        <dbReference type="SMART" id="SM00347"/>
    </source>
</evidence>
<feature type="domain" description="HTH marR-type" evidence="4">
    <location>
        <begin position="47"/>
        <end position="153"/>
    </location>
</feature>
<accession>A0A2W5T5M8</accession>
<dbReference type="GO" id="GO:0005525">
    <property type="term" value="F:GTP binding"/>
    <property type="evidence" value="ECO:0007669"/>
    <property type="project" value="UniProtKB-KW"/>
</dbReference>
<protein>
    <recommendedName>
        <fullName evidence="4">HTH marR-type domain-containing protein</fullName>
    </recommendedName>
</protein>
<name>A0A2W5T5M8_9BACT</name>
<dbReference type="InterPro" id="IPR036374">
    <property type="entry name" value="OxRdtase_Mopterin-bd_sf"/>
</dbReference>
<dbReference type="EMBL" id="QFQP01000030">
    <property type="protein sequence ID" value="PZR07546.1"/>
    <property type="molecule type" value="Genomic_DNA"/>
</dbReference>
<proteinExistence type="predicted"/>
<evidence type="ECO:0000313" key="6">
    <source>
        <dbReference type="Proteomes" id="UP000249061"/>
    </source>
</evidence>
<feature type="signal peptide" evidence="3">
    <location>
        <begin position="1"/>
        <end position="18"/>
    </location>
</feature>
<keyword evidence="1" id="KW-0547">Nucleotide-binding</keyword>
<keyword evidence="3" id="KW-0732">Signal</keyword>
<dbReference type="InterPro" id="IPR037103">
    <property type="entry name" value="Tubulin/FtsZ-like_C"/>
</dbReference>
<sequence length="308" mass="32956">MFLALVIALSAAPAPMDAVTATRFVHGSPPHGVPGPWALSGYRIGANALKRLGLTREQSFELDVVHRSEPSIRYTCMADGLMASTGASPGKLNVKLENVGSEDELVTIVTHARSKRVLTYRLTRAFRDRIREVPYADFPKAAKALEKLSDAEVFTVEETTLEAPTEGLRLEGALITPATLTVDALKALGPVTVEWSDKSGAHTFTGVRLDKVLMANGFAEGHGGGKPKDKHAGLRAVVVATSADGFVAVFSVGELLDGMGATTALLAWEMDGKPLPKEHGAFRLVVPSDKRGSRSSYQLTELRVLDLK</sequence>
<reference evidence="5 6" key="1">
    <citation type="submission" date="2017-08" db="EMBL/GenBank/DDBJ databases">
        <title>Infants hospitalized years apart are colonized by the same room-sourced microbial strains.</title>
        <authorList>
            <person name="Brooks B."/>
            <person name="Olm M.R."/>
            <person name="Firek B.A."/>
            <person name="Baker R."/>
            <person name="Thomas B.C."/>
            <person name="Morowitz M.J."/>
            <person name="Banfield J.F."/>
        </authorList>
    </citation>
    <scope>NUCLEOTIDE SEQUENCE [LARGE SCALE GENOMIC DNA]</scope>
    <source>
        <strain evidence="5">S2_003_000_R2_14</strain>
    </source>
</reference>
<evidence type="ECO:0000313" key="5">
    <source>
        <dbReference type="EMBL" id="PZR07546.1"/>
    </source>
</evidence>
<dbReference type="InterPro" id="IPR000835">
    <property type="entry name" value="HTH_MarR-typ"/>
</dbReference>
<dbReference type="SUPFAM" id="SSF56524">
    <property type="entry name" value="Oxidoreductase molybdopterin-binding domain"/>
    <property type="match status" value="1"/>
</dbReference>
<comment type="caution">
    <text evidence="5">The sequence shown here is derived from an EMBL/GenBank/DDBJ whole genome shotgun (WGS) entry which is preliminary data.</text>
</comment>
<dbReference type="Pfam" id="PF02663">
    <property type="entry name" value="FmdE"/>
    <property type="match status" value="1"/>
</dbReference>
<feature type="chain" id="PRO_5016044256" description="HTH marR-type domain-containing protein" evidence="3">
    <location>
        <begin position="19"/>
        <end position="308"/>
    </location>
</feature>
<dbReference type="InterPro" id="IPR000572">
    <property type="entry name" value="OxRdtase_Mopterin-bd_dom"/>
</dbReference>
<dbReference type="Gene3D" id="3.30.1330.20">
    <property type="entry name" value="Tubulin/FtsZ, C-terminal domain"/>
    <property type="match status" value="1"/>
</dbReference>
<dbReference type="GO" id="GO:0003700">
    <property type="term" value="F:DNA-binding transcription factor activity"/>
    <property type="evidence" value="ECO:0007669"/>
    <property type="project" value="InterPro"/>
</dbReference>